<evidence type="ECO:0000259" key="1">
    <source>
        <dbReference type="Pfam" id="PF20011"/>
    </source>
</evidence>
<evidence type="ECO:0000313" key="3">
    <source>
        <dbReference type="Proteomes" id="UP001499863"/>
    </source>
</evidence>
<sequence>MSGPGAVEVELFRGDGYVPVGALPLLPLLHDVFAAAVGGALPEDARFELSFLPVPDPREPSGSPSLVNLKGSHGYVRVRIVSGDRVLYQHPHTVREVVGRPLRELLSRRFPEETHWGFGVRGPGLESVALVRPAPEPEKQVRLTGNGPRRGWFQLNEMAEPDPPLGSLAGLGVEVPAGEPPQALETVLHEAVHEELVRTRRFSGEVEEGGFLAGYVHRNQDAPDGWIVEVSGAVPAERTGASLLHFTFTGESYLRIGEALTARGLGEQLVGWYHTHLFPATDTFGLSTADVDLHLGTFRRDWQIAALLNVDRDRRVLRVYRRGPGRRMSLLRHRVRPA</sequence>
<accession>A0ABP4IP98</accession>
<dbReference type="EMBL" id="BAAAKJ010000125">
    <property type="protein sequence ID" value="GAA1392551.1"/>
    <property type="molecule type" value="Genomic_DNA"/>
</dbReference>
<protein>
    <recommendedName>
        <fullName evidence="1">JAB-N domain-containing protein</fullName>
    </recommendedName>
</protein>
<gene>
    <name evidence="2" type="ORF">GCM10009639_24390</name>
</gene>
<keyword evidence="3" id="KW-1185">Reference proteome</keyword>
<dbReference type="Pfam" id="PF20011">
    <property type="entry name" value="fvmJAB_N"/>
    <property type="match status" value="1"/>
</dbReference>
<proteinExistence type="predicted"/>
<reference evidence="3" key="1">
    <citation type="journal article" date="2019" name="Int. J. Syst. Evol. Microbiol.">
        <title>The Global Catalogue of Microorganisms (GCM) 10K type strain sequencing project: providing services to taxonomists for standard genome sequencing and annotation.</title>
        <authorList>
            <consortium name="The Broad Institute Genomics Platform"/>
            <consortium name="The Broad Institute Genome Sequencing Center for Infectious Disease"/>
            <person name="Wu L."/>
            <person name="Ma J."/>
        </authorList>
    </citation>
    <scope>NUCLEOTIDE SEQUENCE [LARGE SCALE GENOMIC DNA]</scope>
    <source>
        <strain evidence="3">JCM 12393</strain>
    </source>
</reference>
<evidence type="ECO:0000313" key="2">
    <source>
        <dbReference type="EMBL" id="GAA1392551.1"/>
    </source>
</evidence>
<dbReference type="InterPro" id="IPR045476">
    <property type="entry name" value="FvmJAB_N"/>
</dbReference>
<dbReference type="Gene3D" id="3.40.140.10">
    <property type="entry name" value="Cytidine Deaminase, domain 2"/>
    <property type="match status" value="1"/>
</dbReference>
<organism evidence="2 3">
    <name type="scientific">Kitasatospora putterlickiae</name>
    <dbReference type="NCBI Taxonomy" id="221725"/>
    <lineage>
        <taxon>Bacteria</taxon>
        <taxon>Bacillati</taxon>
        <taxon>Actinomycetota</taxon>
        <taxon>Actinomycetes</taxon>
        <taxon>Kitasatosporales</taxon>
        <taxon>Streptomycetaceae</taxon>
        <taxon>Kitasatospora</taxon>
    </lineage>
</organism>
<name>A0ABP4IP98_9ACTN</name>
<feature type="domain" description="JAB-N" evidence="1">
    <location>
        <begin position="9"/>
        <end position="165"/>
    </location>
</feature>
<dbReference type="RefSeq" id="WP_344333006.1">
    <property type="nucleotide sequence ID" value="NZ_BAAAKJ010000125.1"/>
</dbReference>
<comment type="caution">
    <text evidence="2">The sequence shown here is derived from an EMBL/GenBank/DDBJ whole genome shotgun (WGS) entry which is preliminary data.</text>
</comment>
<dbReference type="Proteomes" id="UP001499863">
    <property type="component" value="Unassembled WGS sequence"/>
</dbReference>